<dbReference type="KEGG" id="psuf:A1sIA56_00870"/>
<dbReference type="Proteomes" id="UP000217215">
    <property type="component" value="Chromosome"/>
</dbReference>
<gene>
    <name evidence="2" type="ORF">A1sIA56_00870</name>
</gene>
<reference evidence="2 3" key="1">
    <citation type="submission" date="2016-07" db="EMBL/GenBank/DDBJ databases">
        <title>High microdiversification within the ubiquitous acI lineage of Actinobacteria.</title>
        <authorList>
            <person name="Neuenschwander S.M."/>
            <person name="Salcher M."/>
            <person name="Ghai R."/>
            <person name="Pernthaler J."/>
        </authorList>
    </citation>
    <scope>NUCLEOTIDE SEQUENCE [LARGE SCALE GENOMIC DNA]</scope>
    <source>
        <strain evidence="2">MMS-IA-56</strain>
    </source>
</reference>
<dbReference type="AlphaFoldDB" id="A0A249KFB7"/>
<dbReference type="Pfam" id="PF10103">
    <property type="entry name" value="Zincin_2"/>
    <property type="match status" value="1"/>
</dbReference>
<dbReference type="InterPro" id="IPR018766">
    <property type="entry name" value="Zinicin_2"/>
</dbReference>
<name>A0A249KFB7_9ACTN</name>
<dbReference type="OrthoDB" id="8478472at2"/>
<protein>
    <submittedName>
        <fullName evidence="2">Zinicin-like metallopeptidase</fullName>
    </submittedName>
</protein>
<accession>A0A249KFB7</accession>
<evidence type="ECO:0000256" key="1">
    <source>
        <dbReference type="SAM" id="MobiDB-lite"/>
    </source>
</evidence>
<proteinExistence type="predicted"/>
<dbReference type="SUPFAM" id="SSF55486">
    <property type="entry name" value="Metalloproteases ('zincins'), catalytic domain"/>
    <property type="match status" value="1"/>
</dbReference>
<dbReference type="PANTHER" id="PTHR39420">
    <property type="match status" value="1"/>
</dbReference>
<evidence type="ECO:0000313" key="2">
    <source>
        <dbReference type="EMBL" id="ASY15492.1"/>
    </source>
</evidence>
<dbReference type="PANTHER" id="PTHR39420:SF2">
    <property type="entry name" value="HYDROLASE"/>
    <property type="match status" value="1"/>
</dbReference>
<dbReference type="Gene3D" id="1.20.150.30">
    <property type="entry name" value="Zincin-like metallopeptidase, N-terminal domain"/>
    <property type="match status" value="1"/>
</dbReference>
<evidence type="ECO:0000313" key="3">
    <source>
        <dbReference type="Proteomes" id="UP000217215"/>
    </source>
</evidence>
<dbReference type="RefSeq" id="WP_095673088.1">
    <property type="nucleotide sequence ID" value="NZ_CP016773.1"/>
</dbReference>
<feature type="region of interest" description="Disordered" evidence="1">
    <location>
        <begin position="1"/>
        <end position="23"/>
    </location>
</feature>
<sequence>MTPFGFTPDDGDEENGKPEDPNQENLSAMMRQMQEQIQKQFEQLGINPTGFVNPFAAFAQGGQEALPPTVVRDTAKKFVQAQGSQPIGTKDVTVVDNAFEIADLWLNEATVFPATTGNTSHRSVSRLDWVDETLKGWQATMEPLATGLTGAISTLLDEAMAQQAHDPENGEAMAGPMGTIAGLLRTFIGSLIATQLGQAIGSISATATGAHDVGLPLLDPARPLLIPENIEKWSADLEIPKTEVYLFHALREAAIARLFEHNPWIVSYIRSAIVDYGRGIHIDMEAIQRQAEDAMQNFDPSQLNPESGENSFTIALNNGIFTPEETPAQRAALSKLETALALVDGWADEVTALAAGDRLPALTQLREMYRRQRATNAPSQQLFKTLLGLEVTPKLAREASAFWQKVRESKDIAARDQIWSGILPSAEELLDPEKFLSSTQVPDDLSGLL</sequence>
<organism evidence="2 3">
    <name type="scientific">Candidatus Planktophila sulfonica</name>
    <dbReference type="NCBI Taxonomy" id="1884904"/>
    <lineage>
        <taxon>Bacteria</taxon>
        <taxon>Bacillati</taxon>
        <taxon>Actinomycetota</taxon>
        <taxon>Actinomycetes</taxon>
        <taxon>Candidatus Nanopelagicales</taxon>
        <taxon>Candidatus Nanopelagicaceae</taxon>
        <taxon>Candidatus Planktophila</taxon>
    </lineage>
</organism>
<dbReference type="EMBL" id="CP016773">
    <property type="protein sequence ID" value="ASY15492.1"/>
    <property type="molecule type" value="Genomic_DNA"/>
</dbReference>
<dbReference type="NCBIfam" id="TIGR03624">
    <property type="entry name" value="putative hydrolase"/>
    <property type="match status" value="1"/>
</dbReference>
<dbReference type="InterPro" id="IPR042271">
    <property type="entry name" value="Zinicin_2_N"/>
</dbReference>
<keyword evidence="3" id="KW-1185">Reference proteome</keyword>